<evidence type="ECO:0000256" key="7">
    <source>
        <dbReference type="ARBA" id="ARBA00023277"/>
    </source>
</evidence>
<dbReference type="EC" id="5.1.3.3" evidence="4 8"/>
<organism evidence="12 13">
    <name type="scientific">Enterococcus ureilyticus</name>
    <dbReference type="NCBI Taxonomy" id="1131292"/>
    <lineage>
        <taxon>Bacteria</taxon>
        <taxon>Bacillati</taxon>
        <taxon>Bacillota</taxon>
        <taxon>Bacilli</taxon>
        <taxon>Lactobacillales</taxon>
        <taxon>Enterococcaceae</taxon>
        <taxon>Enterococcus</taxon>
    </lineage>
</organism>
<dbReference type="PANTHER" id="PTHR10091">
    <property type="entry name" value="ALDOSE-1-EPIMERASE"/>
    <property type="match status" value="1"/>
</dbReference>
<comment type="catalytic activity">
    <reaction evidence="1 8">
        <text>alpha-D-glucose = beta-D-glucose</text>
        <dbReference type="Rhea" id="RHEA:10264"/>
        <dbReference type="ChEBI" id="CHEBI:15903"/>
        <dbReference type="ChEBI" id="CHEBI:17925"/>
        <dbReference type="EC" id="5.1.3.3"/>
    </reaction>
</comment>
<comment type="similarity">
    <text evidence="3 8">Belongs to the aldose epimerase family.</text>
</comment>
<dbReference type="GO" id="GO:0006006">
    <property type="term" value="P:glucose metabolic process"/>
    <property type="evidence" value="ECO:0007669"/>
    <property type="project" value="TreeGrafter"/>
</dbReference>
<comment type="caution">
    <text evidence="12">The sequence shown here is derived from an EMBL/GenBank/DDBJ whole genome shotgun (WGS) entry which is preliminary data.</text>
</comment>
<protein>
    <recommendedName>
        <fullName evidence="5 8">Aldose 1-epimerase</fullName>
        <ecNumber evidence="4 8">5.1.3.3</ecNumber>
    </recommendedName>
</protein>
<evidence type="ECO:0000313" key="13">
    <source>
        <dbReference type="Proteomes" id="UP000094469"/>
    </source>
</evidence>
<evidence type="ECO:0000256" key="1">
    <source>
        <dbReference type="ARBA" id="ARBA00001614"/>
    </source>
</evidence>
<sequence>MKVSKRKFGETALLYSLTNDSGITMNVTDLGARIVDLIVPVNGEKRNIVLGFDSAEEYMEKDKYFGATIGRVAGRIKHGTFSIDQQNYQLPVDPKSGHTLHGGLESFETKLWSAATEQTSERVSVLFSYLSPAGENGFPGELKASVTYSLTNENEWIIDYQASTNQPTLYNPTNHVYFNLTGKPSQAVDEHEVFVDADKFAVVAEDTTVTGELRTVVNTPFDFRRPKKMIQVFQTNYEQNRLVNGLDHPFILNQSGFDKSQAIISAPEKDLSIEMYTDRPAVVIFTAQFGDEGPEVRGEKMCHHGALTLETQVSPGACEFEEFGTIILYPETPYQSRTIYKINVTDDN</sequence>
<feature type="active site" description="Proton donor" evidence="9">
    <location>
        <position position="175"/>
    </location>
</feature>
<proteinExistence type="inferred from homology"/>
<dbReference type="InterPro" id="IPR011013">
    <property type="entry name" value="Gal_mutarotase_sf_dom"/>
</dbReference>
<evidence type="ECO:0000256" key="5">
    <source>
        <dbReference type="ARBA" id="ARBA00014165"/>
    </source>
</evidence>
<evidence type="ECO:0000256" key="2">
    <source>
        <dbReference type="ARBA" id="ARBA00005028"/>
    </source>
</evidence>
<dbReference type="STRING" id="1131292.BCR24_00590"/>
<reference evidence="13" key="1">
    <citation type="submission" date="2016-09" db="EMBL/GenBank/DDBJ databases">
        <authorList>
            <person name="Gulvik C.A."/>
        </authorList>
    </citation>
    <scope>NUCLEOTIDE SEQUENCE [LARGE SCALE GENOMIC DNA]</scope>
    <source>
        <strain evidence="13">LMG 26676</strain>
    </source>
</reference>
<dbReference type="PROSITE" id="PS00545">
    <property type="entry name" value="ALDOSE_1_EPIMERASE"/>
    <property type="match status" value="1"/>
</dbReference>
<dbReference type="SUPFAM" id="SSF74650">
    <property type="entry name" value="Galactose mutarotase-like"/>
    <property type="match status" value="1"/>
</dbReference>
<feature type="binding site" evidence="11">
    <location>
        <begin position="175"/>
        <end position="177"/>
    </location>
    <ligand>
        <name>beta-D-galactose</name>
        <dbReference type="ChEBI" id="CHEBI:27667"/>
    </ligand>
</feature>
<dbReference type="InterPro" id="IPR047215">
    <property type="entry name" value="Galactose_mutarotase-like"/>
</dbReference>
<dbReference type="InterPro" id="IPR018052">
    <property type="entry name" value="Ald1_epimerase_CS"/>
</dbReference>
<dbReference type="PIRSF" id="PIRSF005096">
    <property type="entry name" value="GALM"/>
    <property type="match status" value="1"/>
</dbReference>
<keyword evidence="13" id="KW-1185">Reference proteome</keyword>
<keyword evidence="7 8" id="KW-0119">Carbohydrate metabolism</keyword>
<evidence type="ECO:0000256" key="9">
    <source>
        <dbReference type="PIRSR" id="PIRSR005096-1"/>
    </source>
</evidence>
<dbReference type="Proteomes" id="UP000094469">
    <property type="component" value="Unassembled WGS sequence"/>
</dbReference>
<dbReference type="InterPro" id="IPR014718">
    <property type="entry name" value="GH-type_carb-bd"/>
</dbReference>
<dbReference type="InterPro" id="IPR008183">
    <property type="entry name" value="Aldose_1/G6P_1-epimerase"/>
</dbReference>
<evidence type="ECO:0000256" key="3">
    <source>
        <dbReference type="ARBA" id="ARBA00006206"/>
    </source>
</evidence>
<keyword evidence="6 8" id="KW-0413">Isomerase</keyword>
<dbReference type="UniPathway" id="UPA00242"/>
<gene>
    <name evidence="12" type="ORF">BCR24_00590</name>
</gene>
<feature type="binding site" evidence="10">
    <location>
        <position position="247"/>
    </location>
    <ligand>
        <name>beta-D-galactose</name>
        <dbReference type="ChEBI" id="CHEBI:27667"/>
    </ligand>
</feature>
<dbReference type="Pfam" id="PF01263">
    <property type="entry name" value="Aldose_epim"/>
    <property type="match status" value="1"/>
</dbReference>
<evidence type="ECO:0000256" key="4">
    <source>
        <dbReference type="ARBA" id="ARBA00013185"/>
    </source>
</evidence>
<dbReference type="NCBIfam" id="NF008277">
    <property type="entry name" value="PRK11055.1"/>
    <property type="match status" value="1"/>
</dbReference>
<dbReference type="Gene3D" id="2.70.98.10">
    <property type="match status" value="1"/>
</dbReference>
<dbReference type="GO" id="GO:0030246">
    <property type="term" value="F:carbohydrate binding"/>
    <property type="evidence" value="ECO:0007669"/>
    <property type="project" value="InterPro"/>
</dbReference>
<dbReference type="GO" id="GO:0004034">
    <property type="term" value="F:aldose 1-epimerase activity"/>
    <property type="evidence" value="ECO:0007669"/>
    <property type="project" value="UniProtKB-EC"/>
</dbReference>
<feature type="active site" description="Proton acceptor" evidence="9">
    <location>
        <position position="310"/>
    </location>
</feature>
<evidence type="ECO:0000313" key="12">
    <source>
        <dbReference type="EMBL" id="OEG24100.1"/>
    </source>
</evidence>
<evidence type="ECO:0000256" key="8">
    <source>
        <dbReference type="PIRNR" id="PIRNR005096"/>
    </source>
</evidence>
<dbReference type="AlphaFoldDB" id="A0A1E5HHI1"/>
<evidence type="ECO:0000256" key="11">
    <source>
        <dbReference type="PIRSR" id="PIRSR005096-3"/>
    </source>
</evidence>
<dbReference type="EMBL" id="MIKC01000001">
    <property type="protein sequence ID" value="OEG24100.1"/>
    <property type="molecule type" value="Genomic_DNA"/>
</dbReference>
<evidence type="ECO:0000256" key="10">
    <source>
        <dbReference type="PIRSR" id="PIRSR005096-2"/>
    </source>
</evidence>
<dbReference type="InterPro" id="IPR015443">
    <property type="entry name" value="Aldose_1-epimerase"/>
</dbReference>
<name>A0A1E5HHI1_9ENTE</name>
<dbReference type="GO" id="GO:0005737">
    <property type="term" value="C:cytoplasm"/>
    <property type="evidence" value="ECO:0007669"/>
    <property type="project" value="TreeGrafter"/>
</dbReference>
<dbReference type="CDD" id="cd09019">
    <property type="entry name" value="galactose_mutarotase_like"/>
    <property type="match status" value="1"/>
</dbReference>
<dbReference type="GO" id="GO:0033499">
    <property type="term" value="P:galactose catabolic process via UDP-galactose, Leloir pathway"/>
    <property type="evidence" value="ECO:0007669"/>
    <property type="project" value="TreeGrafter"/>
</dbReference>
<accession>A0A1E5HHI1</accession>
<dbReference type="PANTHER" id="PTHR10091:SF0">
    <property type="entry name" value="GALACTOSE MUTAROTASE"/>
    <property type="match status" value="1"/>
</dbReference>
<evidence type="ECO:0000256" key="6">
    <source>
        <dbReference type="ARBA" id="ARBA00023235"/>
    </source>
</evidence>
<comment type="pathway">
    <text evidence="2 8">Carbohydrate metabolism; hexose metabolism.</text>
</comment>